<evidence type="ECO:0000256" key="3">
    <source>
        <dbReference type="ARBA" id="ARBA00011738"/>
    </source>
</evidence>
<evidence type="ECO:0000256" key="6">
    <source>
        <dbReference type="ARBA" id="ARBA00022036"/>
    </source>
</evidence>
<feature type="domain" description="ATP-grasp" evidence="14">
    <location>
        <begin position="238"/>
        <end position="491"/>
    </location>
</feature>
<accession>A0A841GZS1</accession>
<dbReference type="InterPro" id="IPR011810">
    <property type="entry name" value="Cya_phycin_syn"/>
</dbReference>
<dbReference type="Gene3D" id="3.90.190.20">
    <property type="entry name" value="Mur ligase, C-terminal domain"/>
    <property type="match status" value="1"/>
</dbReference>
<dbReference type="NCBIfam" id="NF010623">
    <property type="entry name" value="PRK14016.1"/>
    <property type="match status" value="1"/>
</dbReference>
<evidence type="ECO:0000256" key="13">
    <source>
        <dbReference type="PROSITE-ProRule" id="PRU00409"/>
    </source>
</evidence>
<evidence type="ECO:0000256" key="5">
    <source>
        <dbReference type="ARBA" id="ARBA00013005"/>
    </source>
</evidence>
<dbReference type="GO" id="GO:0071160">
    <property type="term" value="F:cyanophycin synthetase activity (L-aspartate-adding)"/>
    <property type="evidence" value="ECO:0007669"/>
    <property type="project" value="UniProtKB-EC"/>
</dbReference>
<dbReference type="InterPro" id="IPR004101">
    <property type="entry name" value="Mur_ligase_C"/>
</dbReference>
<keyword evidence="16" id="KW-1185">Reference proteome</keyword>
<comment type="caution">
    <text evidence="15">The sequence shown here is derived from an EMBL/GenBank/DDBJ whole genome shotgun (WGS) entry which is preliminary data.</text>
</comment>
<dbReference type="Gene3D" id="3.30.470.20">
    <property type="entry name" value="ATP-grasp fold, B domain"/>
    <property type="match status" value="2"/>
</dbReference>
<protein>
    <recommendedName>
        <fullName evidence="6">Cyanophycin synthetase</fullName>
        <ecNumber evidence="5">6.3.2.29</ecNumber>
        <ecNumber evidence="4">6.3.2.30</ecNumber>
    </recommendedName>
    <alternativeName>
        <fullName evidence="10">Cyanophycin synthase</fullName>
    </alternativeName>
</protein>
<proteinExistence type="inferred from homology"/>
<keyword evidence="9 13" id="KW-0067">ATP-binding</keyword>
<comment type="subunit">
    <text evidence="3">Homodimer.</text>
</comment>
<evidence type="ECO:0000313" key="16">
    <source>
        <dbReference type="Proteomes" id="UP000582837"/>
    </source>
</evidence>
<dbReference type="Proteomes" id="UP000582837">
    <property type="component" value="Unassembled WGS sequence"/>
</dbReference>
<evidence type="ECO:0000256" key="9">
    <source>
        <dbReference type="ARBA" id="ARBA00022840"/>
    </source>
</evidence>
<evidence type="ECO:0000256" key="4">
    <source>
        <dbReference type="ARBA" id="ARBA00012968"/>
    </source>
</evidence>
<dbReference type="NCBIfam" id="TIGR02068">
    <property type="entry name" value="cya_phycin_syn"/>
    <property type="match status" value="1"/>
</dbReference>
<evidence type="ECO:0000256" key="10">
    <source>
        <dbReference type="ARBA" id="ARBA00031353"/>
    </source>
</evidence>
<gene>
    <name evidence="15" type="ORF">HNQ61_002871</name>
</gene>
<dbReference type="InterPro" id="IPR011761">
    <property type="entry name" value="ATP-grasp"/>
</dbReference>
<dbReference type="EMBL" id="JACHIA010000007">
    <property type="protein sequence ID" value="MBB6071247.1"/>
    <property type="molecule type" value="Genomic_DNA"/>
</dbReference>
<organism evidence="15 16">
    <name type="scientific">Longimicrobium terrae</name>
    <dbReference type="NCBI Taxonomy" id="1639882"/>
    <lineage>
        <taxon>Bacteria</taxon>
        <taxon>Pseudomonadati</taxon>
        <taxon>Gemmatimonadota</taxon>
        <taxon>Longimicrobiia</taxon>
        <taxon>Longimicrobiales</taxon>
        <taxon>Longimicrobiaceae</taxon>
        <taxon>Longimicrobium</taxon>
    </lineage>
</organism>
<dbReference type="SUPFAM" id="SSF56059">
    <property type="entry name" value="Glutathione synthetase ATP-binding domain-like"/>
    <property type="match status" value="1"/>
</dbReference>
<dbReference type="Gene3D" id="3.40.1190.10">
    <property type="entry name" value="Mur-like, catalytic domain"/>
    <property type="match status" value="1"/>
</dbReference>
<dbReference type="GO" id="GO:0071161">
    <property type="term" value="F:cyanophycin synthetase activity (L-arginine-adding)"/>
    <property type="evidence" value="ECO:0007669"/>
    <property type="project" value="UniProtKB-EC"/>
</dbReference>
<dbReference type="InterPro" id="IPR036565">
    <property type="entry name" value="Mur-like_cat_sf"/>
</dbReference>
<dbReference type="GO" id="GO:0005524">
    <property type="term" value="F:ATP binding"/>
    <property type="evidence" value="ECO:0007669"/>
    <property type="project" value="UniProtKB-UniRule"/>
</dbReference>
<evidence type="ECO:0000256" key="8">
    <source>
        <dbReference type="ARBA" id="ARBA00022741"/>
    </source>
</evidence>
<evidence type="ECO:0000259" key="14">
    <source>
        <dbReference type="PROSITE" id="PS50975"/>
    </source>
</evidence>
<dbReference type="InterPro" id="IPR013221">
    <property type="entry name" value="Mur_ligase_cen"/>
</dbReference>
<dbReference type="PANTHER" id="PTHR23135">
    <property type="entry name" value="MUR LIGASE FAMILY MEMBER"/>
    <property type="match status" value="1"/>
</dbReference>
<evidence type="ECO:0000256" key="7">
    <source>
        <dbReference type="ARBA" id="ARBA00022598"/>
    </source>
</evidence>
<dbReference type="Pfam" id="PF02786">
    <property type="entry name" value="CPSase_L_D2"/>
    <property type="match status" value="1"/>
</dbReference>
<dbReference type="AlphaFoldDB" id="A0A841GZS1"/>
<sequence length="887" mass="95397">MSQAMSEPTAPAAQFDPEQLRVSRLRAVRGPNFWRLAPVIACDLTLGSLEDVPTSEIPGFNDRLLAAMPTLHEHPCSRGTEGGFVERLRAGTHLPHVLEHVALEMQTLAGTDVSFGRVVESGDPGVWWLIVAYEEEEVGLQAVRDAVKLVRACMTGAEFPIQKVTEDLHDLLENTRLGPSTGAIVEEARRRAIPVRRLNSHSLVQLGLGINLRRVQAAMSDYTSAIGVEIAQDKDDTRRVLGAIGLPVPEGGVASTLDGILETAHDIGWPVLIKPLDASHGRGISGRLENDEQIAAAFEVARTYSRRVVIEQFVTGRDYRVLVVDGKLAAVAERVPAHVVGDGTSSVAELITIANRDPRRGSGHSRTLTHLPADKATETYLASCGLSLAHVPAPGETVFLRATANLSTGGTSIDRTDEIHPDNITACEMAAGVVGLDIAGIDVLSPDISVPFRENGAVIIEVNAAPGLRMHTHPSEGQGRQVGAPIIDMLYPPGSPYTIPVIAITGTNGKTTTTRLTAHLFRQTGKTVGFTTTDGVYLQNRMVMEGDMTGPFSANIILSNPTVEVAVLETARGGVIRAGLGFDECDVGVVLNVSADHLGLRGINTVEQLAEVKSVVPAVVKREGHAVLNADDPLVYAMRDRSGGDIVLFSTMAAGENALFDDHIERGGIGARIENDEFVIRRGRLRIPIASVREVPLMMGGAARFQQQNVLAAICTAYVQGVRYDTIRAGLLSFFPSPSMTPGRLNMVRLGDVRVLIDYAHNPAAVEGLVEMVNELPARMRVGVIGAPGDRRDDDIRELGRLCSGLDRVFVKEDKDLRGREPRESALLMIEGLREGGMAEDAIEIVLDEYDAVDRALSVVDAGDLVMMLADKVEGVLKHVQRRQGTA</sequence>
<dbReference type="SUPFAM" id="SSF53623">
    <property type="entry name" value="MurD-like peptide ligases, catalytic domain"/>
    <property type="match status" value="1"/>
</dbReference>
<evidence type="ECO:0000256" key="2">
    <source>
        <dbReference type="ARBA" id="ARBA00009060"/>
    </source>
</evidence>
<comment type="function">
    <text evidence="1">Catalyzes the ATP-dependent polymerization of arginine and aspartate to multi-L-arginyl-poly-L-aspartic acid (cyanophycin; a water-insoluble reserve polymer).</text>
</comment>
<dbReference type="GO" id="GO:0046872">
    <property type="term" value="F:metal ion binding"/>
    <property type="evidence" value="ECO:0007669"/>
    <property type="project" value="InterPro"/>
</dbReference>
<comment type="catalytic activity">
    <reaction evidence="12">
        <text>[L-4-(L-arginin-2-N-yl)aspartate](n) + L-aspartate + ATP = [L-4-(L-arginin-2-N-yl)aspartate](n)-L-aspartate + ADP + phosphate + H(+)</text>
        <dbReference type="Rhea" id="RHEA:13277"/>
        <dbReference type="Rhea" id="RHEA-COMP:13728"/>
        <dbReference type="Rhea" id="RHEA-COMP:13733"/>
        <dbReference type="ChEBI" id="CHEBI:15378"/>
        <dbReference type="ChEBI" id="CHEBI:29991"/>
        <dbReference type="ChEBI" id="CHEBI:30616"/>
        <dbReference type="ChEBI" id="CHEBI:43474"/>
        <dbReference type="ChEBI" id="CHEBI:137986"/>
        <dbReference type="ChEBI" id="CHEBI:137990"/>
        <dbReference type="ChEBI" id="CHEBI:456216"/>
        <dbReference type="EC" id="6.3.2.29"/>
    </reaction>
</comment>
<dbReference type="Pfam" id="PF18921">
    <property type="entry name" value="Cyanophycin_syn"/>
    <property type="match status" value="1"/>
</dbReference>
<dbReference type="InterPro" id="IPR005479">
    <property type="entry name" value="CPAse_ATP-bd"/>
</dbReference>
<dbReference type="Pfam" id="PF02875">
    <property type="entry name" value="Mur_ligase_C"/>
    <property type="match status" value="1"/>
</dbReference>
<evidence type="ECO:0000256" key="11">
    <source>
        <dbReference type="ARBA" id="ARBA00048094"/>
    </source>
</evidence>
<dbReference type="InterPro" id="IPR044019">
    <property type="entry name" value="Cyanophycin_syn_N"/>
</dbReference>
<dbReference type="EC" id="6.3.2.29" evidence="5"/>
<dbReference type="PROSITE" id="PS50975">
    <property type="entry name" value="ATP_GRASP"/>
    <property type="match status" value="1"/>
</dbReference>
<name>A0A841GZS1_9BACT</name>
<dbReference type="Pfam" id="PF08245">
    <property type="entry name" value="Mur_ligase_M"/>
    <property type="match status" value="1"/>
</dbReference>
<dbReference type="SUPFAM" id="SSF53244">
    <property type="entry name" value="MurD-like peptide ligases, peptide-binding domain"/>
    <property type="match status" value="1"/>
</dbReference>
<evidence type="ECO:0000313" key="15">
    <source>
        <dbReference type="EMBL" id="MBB6071247.1"/>
    </source>
</evidence>
<keyword evidence="7 15" id="KW-0436">Ligase</keyword>
<comment type="similarity">
    <text evidence="2">In the C-terminal section; belongs to the MurCDEF family.</text>
</comment>
<keyword evidence="8 13" id="KW-0547">Nucleotide-binding</keyword>
<evidence type="ECO:0000256" key="1">
    <source>
        <dbReference type="ARBA" id="ARBA00003184"/>
    </source>
</evidence>
<comment type="catalytic activity">
    <reaction evidence="11">
        <text>[L-4-(L-arginin-2-N-yl)aspartate](n)-L-aspartate + L-arginine + ATP = [L-4-(L-arginin-2-N-yl)aspartate](n+1) + ADP + phosphate + H(+)</text>
        <dbReference type="Rhea" id="RHEA:23888"/>
        <dbReference type="Rhea" id="RHEA-COMP:13732"/>
        <dbReference type="Rhea" id="RHEA-COMP:13733"/>
        <dbReference type="ChEBI" id="CHEBI:15378"/>
        <dbReference type="ChEBI" id="CHEBI:30616"/>
        <dbReference type="ChEBI" id="CHEBI:32682"/>
        <dbReference type="ChEBI" id="CHEBI:43474"/>
        <dbReference type="ChEBI" id="CHEBI:137986"/>
        <dbReference type="ChEBI" id="CHEBI:137990"/>
        <dbReference type="ChEBI" id="CHEBI:456216"/>
        <dbReference type="EC" id="6.3.2.30"/>
    </reaction>
</comment>
<reference evidence="15 16" key="1">
    <citation type="submission" date="2020-08" db="EMBL/GenBank/DDBJ databases">
        <title>Genomic Encyclopedia of Type Strains, Phase IV (KMG-IV): sequencing the most valuable type-strain genomes for metagenomic binning, comparative biology and taxonomic classification.</title>
        <authorList>
            <person name="Goeker M."/>
        </authorList>
    </citation>
    <scope>NUCLEOTIDE SEQUENCE [LARGE SCALE GENOMIC DNA]</scope>
    <source>
        <strain evidence="15 16">DSM 29007</strain>
    </source>
</reference>
<dbReference type="EC" id="6.3.2.30" evidence="4"/>
<dbReference type="PANTHER" id="PTHR23135:SF18">
    <property type="entry name" value="CYANOPHYCIN SYNTHETASE"/>
    <property type="match status" value="1"/>
</dbReference>
<dbReference type="InterPro" id="IPR036615">
    <property type="entry name" value="Mur_ligase_C_dom_sf"/>
</dbReference>
<evidence type="ECO:0000256" key="12">
    <source>
        <dbReference type="ARBA" id="ARBA00048425"/>
    </source>
</evidence>
<dbReference type="RefSeq" id="WP_170033963.1">
    <property type="nucleotide sequence ID" value="NZ_JABDTL010000001.1"/>
</dbReference>